<proteinExistence type="predicted"/>
<feature type="region of interest" description="Disordered" evidence="1">
    <location>
        <begin position="164"/>
        <end position="208"/>
    </location>
</feature>
<dbReference type="Proteomes" id="UP001501563">
    <property type="component" value="Unassembled WGS sequence"/>
</dbReference>
<comment type="caution">
    <text evidence="2">The sequence shown here is derived from an EMBL/GenBank/DDBJ whole genome shotgun (WGS) entry which is preliminary data.</text>
</comment>
<protein>
    <submittedName>
        <fullName evidence="2">Uncharacterized protein</fullName>
    </submittedName>
</protein>
<keyword evidence="3" id="KW-1185">Reference proteome</keyword>
<organism evidence="2 3">
    <name type="scientific">Streptomyces lannensis</name>
    <dbReference type="NCBI Taxonomy" id="766498"/>
    <lineage>
        <taxon>Bacteria</taxon>
        <taxon>Bacillati</taxon>
        <taxon>Actinomycetota</taxon>
        <taxon>Actinomycetes</taxon>
        <taxon>Kitasatosporales</taxon>
        <taxon>Streptomycetaceae</taxon>
        <taxon>Streptomyces</taxon>
    </lineage>
</organism>
<dbReference type="EMBL" id="BAAAZA010000011">
    <property type="protein sequence ID" value="GAA3873545.1"/>
    <property type="molecule type" value="Genomic_DNA"/>
</dbReference>
<feature type="region of interest" description="Disordered" evidence="1">
    <location>
        <begin position="108"/>
        <end position="141"/>
    </location>
</feature>
<reference evidence="3" key="1">
    <citation type="journal article" date="2019" name="Int. J. Syst. Evol. Microbiol.">
        <title>The Global Catalogue of Microorganisms (GCM) 10K type strain sequencing project: providing services to taxonomists for standard genome sequencing and annotation.</title>
        <authorList>
            <consortium name="The Broad Institute Genomics Platform"/>
            <consortium name="The Broad Institute Genome Sequencing Center for Infectious Disease"/>
            <person name="Wu L."/>
            <person name="Ma J."/>
        </authorList>
    </citation>
    <scope>NUCLEOTIDE SEQUENCE [LARGE SCALE GENOMIC DNA]</scope>
    <source>
        <strain evidence="3">JCM 16578</strain>
    </source>
</reference>
<accession>A0ABP7KD10</accession>
<feature type="compositionally biased region" description="Low complexity" evidence="1">
    <location>
        <begin position="124"/>
        <end position="138"/>
    </location>
</feature>
<evidence type="ECO:0000313" key="3">
    <source>
        <dbReference type="Proteomes" id="UP001501563"/>
    </source>
</evidence>
<evidence type="ECO:0000256" key="1">
    <source>
        <dbReference type="SAM" id="MobiDB-lite"/>
    </source>
</evidence>
<name>A0ABP7KD10_9ACTN</name>
<sequence length="208" mass="22100">MFVHHLHAHRVGAGRPAVPGADLEIDVETEIRALCTARRVRRRSLRTGVCRSVADIGPRHPESRVVLEGLPALPLRARPRELTRLRQRRPAEPQDPGAGDLVCLIPADPPPGRNRSTAMAAEPAGASTGRATTAATSRHPVPPGGCCGPSSGALFPGGVTVRKPHPRAVPPMNGPDHVSHGRTHPVRGCHPPPRMGEDGGIRTKGRTR</sequence>
<evidence type="ECO:0000313" key="2">
    <source>
        <dbReference type="EMBL" id="GAA3873545.1"/>
    </source>
</evidence>
<gene>
    <name evidence="2" type="ORF">GCM10022207_43920</name>
</gene>